<comment type="caution">
    <text evidence="1">The sequence shown here is derived from an EMBL/GenBank/DDBJ whole genome shotgun (WGS) entry which is preliminary data.</text>
</comment>
<evidence type="ECO:0000313" key="2">
    <source>
        <dbReference type="Proteomes" id="UP001652445"/>
    </source>
</evidence>
<dbReference type="Proteomes" id="UP001652445">
    <property type="component" value="Unassembled WGS sequence"/>
</dbReference>
<proteinExistence type="predicted"/>
<evidence type="ECO:0008006" key="3">
    <source>
        <dbReference type="Google" id="ProtNLM"/>
    </source>
</evidence>
<evidence type="ECO:0000313" key="1">
    <source>
        <dbReference type="EMBL" id="MCU6793017.1"/>
    </source>
</evidence>
<accession>A0ABT2UGK3</accession>
<gene>
    <name evidence="1" type="ORF">OB236_12895</name>
</gene>
<keyword evidence="2" id="KW-1185">Reference proteome</keyword>
<name>A0ABT2UGK3_9BACL</name>
<sequence>MSSVVYSSELQQVVRTFKQYDSQKVMNFFKDSKWFEAWSISAAEAQVVMKTFSRAANDRIKKAVNEDYWQ</sequence>
<organism evidence="1 2">
    <name type="scientific">Paenibacillus baimaensis</name>
    <dbReference type="NCBI Taxonomy" id="2982185"/>
    <lineage>
        <taxon>Bacteria</taxon>
        <taxon>Bacillati</taxon>
        <taxon>Bacillota</taxon>
        <taxon>Bacilli</taxon>
        <taxon>Bacillales</taxon>
        <taxon>Paenibacillaceae</taxon>
        <taxon>Paenibacillus</taxon>
    </lineage>
</organism>
<dbReference type="EMBL" id="JAOQIO010000036">
    <property type="protein sequence ID" value="MCU6793017.1"/>
    <property type="molecule type" value="Genomic_DNA"/>
</dbReference>
<protein>
    <recommendedName>
        <fullName evidence="3">Nuclear transport factor 2 family protein</fullName>
    </recommendedName>
</protein>
<dbReference type="RefSeq" id="WP_262684333.1">
    <property type="nucleotide sequence ID" value="NZ_JAOQIO010000036.1"/>
</dbReference>
<reference evidence="1 2" key="1">
    <citation type="submission" date="2022-09" db="EMBL/GenBank/DDBJ databases">
        <authorList>
            <person name="Han X.L."/>
            <person name="Wang Q."/>
            <person name="Lu T."/>
        </authorList>
    </citation>
    <scope>NUCLEOTIDE SEQUENCE [LARGE SCALE GENOMIC DNA]</scope>
    <source>
        <strain evidence="1 2">WQ 127069</strain>
    </source>
</reference>